<keyword evidence="3" id="KW-1185">Reference proteome</keyword>
<dbReference type="OrthoDB" id="6945649at2"/>
<dbReference type="Proteomes" id="UP000318431">
    <property type="component" value="Unassembled WGS sequence"/>
</dbReference>
<gene>
    <name evidence="2" type="ORF">IP91_03484</name>
</gene>
<dbReference type="RefSeq" id="WP_145650371.1">
    <property type="nucleotide sequence ID" value="NZ_VLLB01000006.1"/>
</dbReference>
<dbReference type="EMBL" id="VLLB01000006">
    <property type="protein sequence ID" value="TWI63514.1"/>
    <property type="molecule type" value="Genomic_DNA"/>
</dbReference>
<organism evidence="2 3">
    <name type="scientific">Pseudoduganella lurida</name>
    <dbReference type="NCBI Taxonomy" id="1036180"/>
    <lineage>
        <taxon>Bacteria</taxon>
        <taxon>Pseudomonadati</taxon>
        <taxon>Pseudomonadota</taxon>
        <taxon>Betaproteobacteria</taxon>
        <taxon>Burkholderiales</taxon>
        <taxon>Oxalobacteraceae</taxon>
        <taxon>Telluria group</taxon>
        <taxon>Pseudoduganella</taxon>
    </lineage>
</organism>
<keyword evidence="1" id="KW-0472">Membrane</keyword>
<reference evidence="2 3" key="1">
    <citation type="journal article" date="2015" name="Stand. Genomic Sci.">
        <title>Genomic Encyclopedia of Bacterial and Archaeal Type Strains, Phase III: the genomes of soil and plant-associated and newly described type strains.</title>
        <authorList>
            <person name="Whitman W.B."/>
            <person name="Woyke T."/>
            <person name="Klenk H.P."/>
            <person name="Zhou Y."/>
            <person name="Lilburn T.G."/>
            <person name="Beck B.J."/>
            <person name="De Vos P."/>
            <person name="Vandamme P."/>
            <person name="Eisen J.A."/>
            <person name="Garrity G."/>
            <person name="Hugenholtz P."/>
            <person name="Kyrpides N.C."/>
        </authorList>
    </citation>
    <scope>NUCLEOTIDE SEQUENCE [LARGE SCALE GENOMIC DNA]</scope>
    <source>
        <strain evidence="2 3">CGMCC 1.10822</strain>
    </source>
</reference>
<protein>
    <submittedName>
        <fullName evidence="2">Uncharacterized protein DUF2628</fullName>
    </submittedName>
</protein>
<accession>A0A562R4K4</accession>
<name>A0A562R4K4_9BURK</name>
<feature type="transmembrane region" description="Helical" evidence="1">
    <location>
        <begin position="117"/>
        <end position="136"/>
    </location>
</feature>
<dbReference type="Pfam" id="PF10947">
    <property type="entry name" value="DUF2628"/>
    <property type="match status" value="1"/>
</dbReference>
<dbReference type="AlphaFoldDB" id="A0A562R4K4"/>
<sequence length="147" mass="16042">MVRCEHCNTGYSAGNGCFGCGHDLGRGLEALSPAWRRRFALIEQAGGPTFEKIRTLPLRERFRAAFNVWALFFGPFYFMAKGMWKRAITLTVALIGSNFAVNVILAAMGAPEGAADAAFHAGGPVTFAAVCNLAYYKAKVLGDWGWW</sequence>
<comment type="caution">
    <text evidence="2">The sequence shown here is derived from an EMBL/GenBank/DDBJ whole genome shotgun (WGS) entry which is preliminary data.</text>
</comment>
<keyword evidence="1" id="KW-1133">Transmembrane helix</keyword>
<evidence type="ECO:0000256" key="1">
    <source>
        <dbReference type="SAM" id="Phobius"/>
    </source>
</evidence>
<evidence type="ECO:0000313" key="3">
    <source>
        <dbReference type="Proteomes" id="UP000318431"/>
    </source>
</evidence>
<dbReference type="InterPro" id="IPR024399">
    <property type="entry name" value="DUF2628"/>
</dbReference>
<proteinExistence type="predicted"/>
<feature type="transmembrane region" description="Helical" evidence="1">
    <location>
        <begin position="87"/>
        <end position="111"/>
    </location>
</feature>
<keyword evidence="1" id="KW-0812">Transmembrane</keyword>
<evidence type="ECO:0000313" key="2">
    <source>
        <dbReference type="EMBL" id="TWI63514.1"/>
    </source>
</evidence>